<dbReference type="PANTHER" id="PTHR24198:SF165">
    <property type="entry name" value="ANKYRIN REPEAT-CONTAINING PROTEIN-RELATED"/>
    <property type="match status" value="1"/>
</dbReference>
<proteinExistence type="predicted"/>
<name>A0A6C0C868_9ZZZZ</name>
<keyword evidence="1" id="KW-0677">Repeat</keyword>
<dbReference type="InterPro" id="IPR002110">
    <property type="entry name" value="Ankyrin_rpt"/>
</dbReference>
<dbReference type="InterPro" id="IPR036770">
    <property type="entry name" value="Ankyrin_rpt-contain_sf"/>
</dbReference>
<protein>
    <submittedName>
        <fullName evidence="3">Uncharacterized protein</fullName>
    </submittedName>
</protein>
<dbReference type="SUPFAM" id="SSF48403">
    <property type="entry name" value="Ankyrin repeat"/>
    <property type="match status" value="1"/>
</dbReference>
<evidence type="ECO:0000256" key="1">
    <source>
        <dbReference type="ARBA" id="ARBA00022737"/>
    </source>
</evidence>
<organism evidence="3">
    <name type="scientific">viral metagenome</name>
    <dbReference type="NCBI Taxonomy" id="1070528"/>
    <lineage>
        <taxon>unclassified sequences</taxon>
        <taxon>metagenomes</taxon>
        <taxon>organismal metagenomes</taxon>
    </lineage>
</organism>
<dbReference type="EMBL" id="MN739354">
    <property type="protein sequence ID" value="QHT00282.1"/>
    <property type="molecule type" value="Genomic_DNA"/>
</dbReference>
<dbReference type="PROSITE" id="PS50088">
    <property type="entry name" value="ANK_REPEAT"/>
    <property type="match status" value="2"/>
</dbReference>
<dbReference type="Pfam" id="PF12796">
    <property type="entry name" value="Ank_2"/>
    <property type="match status" value="2"/>
</dbReference>
<reference evidence="3" key="1">
    <citation type="journal article" date="2020" name="Nature">
        <title>Giant virus diversity and host interactions through global metagenomics.</title>
        <authorList>
            <person name="Schulz F."/>
            <person name="Roux S."/>
            <person name="Paez-Espino D."/>
            <person name="Jungbluth S."/>
            <person name="Walsh D.A."/>
            <person name="Denef V.J."/>
            <person name="McMahon K.D."/>
            <person name="Konstantinidis K.T."/>
            <person name="Eloe-Fadrosh E.A."/>
            <person name="Kyrpides N.C."/>
            <person name="Woyke T."/>
        </authorList>
    </citation>
    <scope>NUCLEOTIDE SEQUENCE</scope>
    <source>
        <strain evidence="3">GVMAG-M-3300020192-26</strain>
    </source>
</reference>
<evidence type="ECO:0000256" key="2">
    <source>
        <dbReference type="ARBA" id="ARBA00023043"/>
    </source>
</evidence>
<accession>A0A6C0C868</accession>
<evidence type="ECO:0000313" key="3">
    <source>
        <dbReference type="EMBL" id="QHT00282.1"/>
    </source>
</evidence>
<dbReference type="Gene3D" id="1.25.40.20">
    <property type="entry name" value="Ankyrin repeat-containing domain"/>
    <property type="match status" value="1"/>
</dbReference>
<dbReference type="PANTHER" id="PTHR24198">
    <property type="entry name" value="ANKYRIN REPEAT AND PROTEIN KINASE DOMAIN-CONTAINING PROTEIN"/>
    <property type="match status" value="1"/>
</dbReference>
<dbReference type="AlphaFoldDB" id="A0A6C0C868"/>
<sequence length="379" mass="42715">MELNELLCSAIKANKGGIVEAIINDGANVNYVDASGKFPLYYAYENKMVEEMKLLVKHGANIDQMHGGYFLLHKECCKDIPNLEIVRVLLDLGANPNLLNMNKQMGANCALRVLRNITDLDCLTMILSHPDIDINLLDGDGVTSFRFACANNFNILAIALFNQGCDLNISGNDGRTPLIRSIEEGNMLMITMLITHRDIKLDLQDNDGNSALHHACKKNNSAAVYQLLFHGANQTIKNKEGKIASECCADDKSKWIFANCMLKETETVTVTTNETKTVAATPINITNKRPRFYVELTDKNANQIKFGSVGNYYKIWDNIFNCWSGYNYIPSNDARITICEYTDEKIPHHLVYDGTKVLRIRFDIIIDENKKPKRDLYDD</sequence>
<keyword evidence="2" id="KW-0040">ANK repeat</keyword>
<dbReference type="PROSITE" id="PS50297">
    <property type="entry name" value="ANK_REP_REGION"/>
    <property type="match status" value="2"/>
</dbReference>
<dbReference type="SMART" id="SM00248">
    <property type="entry name" value="ANK"/>
    <property type="match status" value="7"/>
</dbReference>